<dbReference type="InterPro" id="IPR021986">
    <property type="entry name" value="Spherulin4"/>
</dbReference>
<protein>
    <submittedName>
        <fullName evidence="1">Spherulin 4</fullName>
    </submittedName>
</protein>
<dbReference type="PANTHER" id="PTHR35040">
    <property type="match status" value="1"/>
</dbReference>
<dbReference type="PANTHER" id="PTHR35040:SF9">
    <property type="entry name" value="4-LIKE CELL SURFACE PROTEIN, PUTATIVE (AFU_ORTHOLOGUE AFUA_4G14080)-RELATED"/>
    <property type="match status" value="1"/>
</dbReference>
<proteinExistence type="predicted"/>
<dbReference type="PATRIC" id="fig|305.106.peg.1831"/>
<gene>
    <name evidence="1" type="ORF">RUN39_v1_590032</name>
</gene>
<reference evidence="1" key="1">
    <citation type="submission" date="2015-10" db="EMBL/GenBank/DDBJ databases">
        <authorList>
            <person name="Gilbert D.G."/>
        </authorList>
    </citation>
    <scope>NUCLEOTIDE SEQUENCE</scope>
    <source>
        <strain evidence="1">Phyl III-seqv23</strain>
    </source>
</reference>
<dbReference type="AlphaFoldDB" id="A0A0S4TTT9"/>
<evidence type="ECO:0000313" key="1">
    <source>
        <dbReference type="EMBL" id="CUV13474.1"/>
    </source>
</evidence>
<name>A0A0S4TTT9_RALSL</name>
<sequence>MKNKFVGGLVPTLSAAQAAYPVVRARRACMALARTVLVAAALGGASLANAESLLVPAYIYPSGSGADAWATLATTAQKVVTTVILNPSSGPGSAQDANYVAAIAQIHAAGGKVIGYVSSAYATRALSAVVQDISTYLSFYSVDGFFIDEMTADSDTTHIQYYQSIYNYIKGLSSAYTVTGNPGTNIPELYASLPVADQFVVFENSVAQYASYAPQAWQASYPTSRFAHIVYGAASGGRMLSIVQGASALGAGSVYVTPKSLPAPYAVLPRYWNQEAAAAAAAN</sequence>
<organism evidence="1">
    <name type="scientific">Ralstonia solanacearum</name>
    <name type="common">Pseudomonas solanacearum</name>
    <dbReference type="NCBI Taxonomy" id="305"/>
    <lineage>
        <taxon>Bacteria</taxon>
        <taxon>Pseudomonadati</taxon>
        <taxon>Pseudomonadota</taxon>
        <taxon>Betaproteobacteria</taxon>
        <taxon>Burkholderiales</taxon>
        <taxon>Burkholderiaceae</taxon>
        <taxon>Ralstonia</taxon>
        <taxon>Ralstonia solanacearum species complex</taxon>
    </lineage>
</organism>
<dbReference type="Pfam" id="PF12138">
    <property type="entry name" value="Spherulin4"/>
    <property type="match status" value="1"/>
</dbReference>
<dbReference type="EMBL" id="LN899819">
    <property type="protein sequence ID" value="CUV13474.1"/>
    <property type="molecule type" value="Genomic_DNA"/>
</dbReference>
<accession>A0A0S4TTT9</accession>